<sequence length="352" mass="39746">MKFRGRSLPRLNLLELDDVNCRLTNQPKPPSLPDKHKPSFALFQPKVAANLIKAVLRRAARQRPIVTKDIMTDQPTDARERLRQNFLDHDPQQHPNRWEHLWQQDDLPWDKGFASPALADVLKDRKDLLPVTSSGRRPRALVPGCGKGYDVLLLASWGYDAVGVEAAATAVKAANAESKGWEDKPEYAVKDEAKGPGSARFVFGDFFEKDWEKEALGEDGSKEGQWDLIYDYTRERTDDDKFLCALPPALRPEWAARQSSLLSPSGRLICLEFPTYKPPSTGGPPWALRPETYLAHLNQPGKDVEYDEEGLAVWKEGQVPGDGALERIAHWKPERTHKIGEGTDNVSVWKRR</sequence>
<evidence type="ECO:0000256" key="4">
    <source>
        <dbReference type="ARBA" id="ARBA00022691"/>
    </source>
</evidence>
<dbReference type="Pfam" id="PF05724">
    <property type="entry name" value="TPMT"/>
    <property type="match status" value="1"/>
</dbReference>
<evidence type="ECO:0000313" key="6">
    <source>
        <dbReference type="Proteomes" id="UP000308005"/>
    </source>
</evidence>
<dbReference type="InterPro" id="IPR029063">
    <property type="entry name" value="SAM-dependent_MTases_sf"/>
</dbReference>
<dbReference type="Gene3D" id="3.40.50.150">
    <property type="entry name" value="Vaccinia Virus protein VP39"/>
    <property type="match status" value="1"/>
</dbReference>
<keyword evidence="2 5" id="KW-0489">Methyltransferase</keyword>
<dbReference type="EMBL" id="QZBM01000337">
    <property type="protein sequence ID" value="THZ16031.1"/>
    <property type="molecule type" value="Genomic_DNA"/>
</dbReference>
<dbReference type="PROSITE" id="PS51585">
    <property type="entry name" value="SAM_MT_TPMT"/>
    <property type="match status" value="1"/>
</dbReference>
<gene>
    <name evidence="5" type="ORF">D6C91_06541</name>
</gene>
<dbReference type="SUPFAM" id="SSF53335">
    <property type="entry name" value="S-adenosyl-L-methionine-dependent methyltransferases"/>
    <property type="match status" value="1"/>
</dbReference>
<dbReference type="AlphaFoldDB" id="A0A4V4KIY1"/>
<keyword evidence="3 5" id="KW-0808">Transferase</keyword>
<dbReference type="InterPro" id="IPR008854">
    <property type="entry name" value="TPMT"/>
</dbReference>
<name>A0A4V4KIY1_AURPU</name>
<dbReference type="PANTHER" id="PTHR32183:SF6">
    <property type="entry name" value="CYSTEINE SULFINATE DESULFINASE_CYSTEINE DESULFURASE AND RELATED ENZYMES"/>
    <property type="match status" value="1"/>
</dbReference>
<keyword evidence="1" id="KW-0597">Phosphoprotein</keyword>
<evidence type="ECO:0000256" key="2">
    <source>
        <dbReference type="ARBA" id="ARBA00022603"/>
    </source>
</evidence>
<evidence type="ECO:0000313" key="5">
    <source>
        <dbReference type="EMBL" id="THZ16031.1"/>
    </source>
</evidence>
<proteinExistence type="predicted"/>
<evidence type="ECO:0000256" key="1">
    <source>
        <dbReference type="ARBA" id="ARBA00022553"/>
    </source>
</evidence>
<comment type="caution">
    <text evidence="5">The sequence shown here is derived from an EMBL/GenBank/DDBJ whole genome shotgun (WGS) entry which is preliminary data.</text>
</comment>
<dbReference type="PANTHER" id="PTHR32183">
    <property type="match status" value="1"/>
</dbReference>
<dbReference type="GO" id="GO:0008757">
    <property type="term" value="F:S-adenosylmethionine-dependent methyltransferase activity"/>
    <property type="evidence" value="ECO:0007669"/>
    <property type="project" value="InterPro"/>
</dbReference>
<accession>A0A4V4KIY1</accession>
<reference evidence="5 6" key="1">
    <citation type="submission" date="2018-10" db="EMBL/GenBank/DDBJ databases">
        <title>Fifty Aureobasidium pullulans genomes reveal a recombining polyextremotolerant generalist.</title>
        <authorList>
            <person name="Gostincar C."/>
            <person name="Turk M."/>
            <person name="Zajc J."/>
            <person name="Gunde-Cimerman N."/>
        </authorList>
    </citation>
    <scope>NUCLEOTIDE SEQUENCE [LARGE SCALE GENOMIC DNA]</scope>
    <source>
        <strain evidence="5 6">EXF-3863</strain>
    </source>
</reference>
<dbReference type="Proteomes" id="UP000308005">
    <property type="component" value="Unassembled WGS sequence"/>
</dbReference>
<keyword evidence="4" id="KW-0949">S-adenosyl-L-methionine</keyword>
<organism evidence="5 6">
    <name type="scientific">Aureobasidium pullulans</name>
    <name type="common">Black yeast</name>
    <name type="synonym">Pullularia pullulans</name>
    <dbReference type="NCBI Taxonomy" id="5580"/>
    <lineage>
        <taxon>Eukaryota</taxon>
        <taxon>Fungi</taxon>
        <taxon>Dikarya</taxon>
        <taxon>Ascomycota</taxon>
        <taxon>Pezizomycotina</taxon>
        <taxon>Dothideomycetes</taxon>
        <taxon>Dothideomycetidae</taxon>
        <taxon>Dothideales</taxon>
        <taxon>Saccotheciaceae</taxon>
        <taxon>Aureobasidium</taxon>
    </lineage>
</organism>
<protein>
    <submittedName>
        <fullName evidence="5">S-adenosyl-L-methionine-dependent methyltransferase</fullName>
    </submittedName>
</protein>
<evidence type="ECO:0000256" key="3">
    <source>
        <dbReference type="ARBA" id="ARBA00022679"/>
    </source>
</evidence>
<dbReference type="GO" id="GO:0032259">
    <property type="term" value="P:methylation"/>
    <property type="evidence" value="ECO:0007669"/>
    <property type="project" value="UniProtKB-KW"/>
</dbReference>